<feature type="domain" description="Methyltransferase small N-terminal" evidence="7">
    <location>
        <begin position="7"/>
        <end position="151"/>
    </location>
</feature>
<reference evidence="9" key="1">
    <citation type="journal article" date="2019" name="Int. J. Syst. Evol. Microbiol.">
        <title>The Global Catalogue of Microorganisms (GCM) 10K type strain sequencing project: providing services to taxonomists for standard genome sequencing and annotation.</title>
        <authorList>
            <consortium name="The Broad Institute Genomics Platform"/>
            <consortium name="The Broad Institute Genome Sequencing Center for Infectious Disease"/>
            <person name="Wu L."/>
            <person name="Ma J."/>
        </authorList>
    </citation>
    <scope>NUCLEOTIDE SEQUENCE [LARGE SCALE GENOMIC DNA]</scope>
    <source>
        <strain evidence="9">KCTC 42424</strain>
    </source>
</reference>
<dbReference type="InterPro" id="IPR007848">
    <property type="entry name" value="Small_mtfrase_dom"/>
</dbReference>
<dbReference type="InterPro" id="IPR013675">
    <property type="entry name" value="Mtase_sm_N"/>
</dbReference>
<keyword evidence="9" id="KW-1185">Reference proteome</keyword>
<dbReference type="Proteomes" id="UP001595722">
    <property type="component" value="Unassembled WGS sequence"/>
</dbReference>
<protein>
    <submittedName>
        <fullName evidence="8">Methyltransferase</fullName>
    </submittedName>
</protein>
<evidence type="ECO:0000313" key="9">
    <source>
        <dbReference type="Proteomes" id="UP001595722"/>
    </source>
</evidence>
<proteinExistence type="predicted"/>
<dbReference type="InterPro" id="IPR002052">
    <property type="entry name" value="DNA_methylase_N6_adenine_CS"/>
</dbReference>
<dbReference type="Gene3D" id="3.40.50.150">
    <property type="entry name" value="Vaccinia Virus protein VP39"/>
    <property type="match status" value="2"/>
</dbReference>
<dbReference type="Pfam" id="PF08468">
    <property type="entry name" value="MTS_N"/>
    <property type="match status" value="1"/>
</dbReference>
<keyword evidence="1" id="KW-0963">Cytoplasm</keyword>
<evidence type="ECO:0000256" key="3">
    <source>
        <dbReference type="ARBA" id="ARBA00022603"/>
    </source>
</evidence>
<dbReference type="PROSITE" id="PS00092">
    <property type="entry name" value="N6_MTASE"/>
    <property type="match status" value="1"/>
</dbReference>
<name>A0ABV7VQ35_9GAMM</name>
<organism evidence="8 9">
    <name type="scientific">Bacterioplanoides pacificum</name>
    <dbReference type="NCBI Taxonomy" id="1171596"/>
    <lineage>
        <taxon>Bacteria</taxon>
        <taxon>Pseudomonadati</taxon>
        <taxon>Pseudomonadota</taxon>
        <taxon>Gammaproteobacteria</taxon>
        <taxon>Oceanospirillales</taxon>
        <taxon>Oceanospirillaceae</taxon>
        <taxon>Bacterioplanoides</taxon>
    </lineage>
</organism>
<evidence type="ECO:0000259" key="7">
    <source>
        <dbReference type="Pfam" id="PF08468"/>
    </source>
</evidence>
<dbReference type="InterPro" id="IPR046977">
    <property type="entry name" value="RsmC/RlmG"/>
</dbReference>
<dbReference type="EMBL" id="JBHRYB010000001">
    <property type="protein sequence ID" value="MFC3678891.1"/>
    <property type="molecule type" value="Genomic_DNA"/>
</dbReference>
<evidence type="ECO:0000256" key="2">
    <source>
        <dbReference type="ARBA" id="ARBA00022552"/>
    </source>
</evidence>
<comment type="caution">
    <text evidence="8">The sequence shown here is derived from an EMBL/GenBank/DDBJ whole genome shotgun (WGS) entry which is preliminary data.</text>
</comment>
<keyword evidence="3 8" id="KW-0489">Methyltransferase</keyword>
<evidence type="ECO:0000256" key="1">
    <source>
        <dbReference type="ARBA" id="ARBA00022490"/>
    </source>
</evidence>
<gene>
    <name evidence="8" type="ORF">ACFOMG_02035</name>
</gene>
<dbReference type="PANTHER" id="PTHR47816:SF4">
    <property type="entry name" value="RIBOSOMAL RNA SMALL SUBUNIT METHYLTRANSFERASE C"/>
    <property type="match status" value="1"/>
</dbReference>
<dbReference type="RefSeq" id="WP_376864436.1">
    <property type="nucleotide sequence ID" value="NZ_JBHRYB010000001.1"/>
</dbReference>
<dbReference type="GO" id="GO:0032259">
    <property type="term" value="P:methylation"/>
    <property type="evidence" value="ECO:0007669"/>
    <property type="project" value="UniProtKB-KW"/>
</dbReference>
<keyword evidence="4" id="KW-0808">Transferase</keyword>
<accession>A0ABV7VQ35</accession>
<keyword evidence="5" id="KW-0949">S-adenosyl-L-methionine</keyword>
<dbReference type="Pfam" id="PF05175">
    <property type="entry name" value="MTS"/>
    <property type="match status" value="1"/>
</dbReference>
<evidence type="ECO:0000256" key="4">
    <source>
        <dbReference type="ARBA" id="ARBA00022679"/>
    </source>
</evidence>
<dbReference type="GO" id="GO:0008168">
    <property type="term" value="F:methyltransferase activity"/>
    <property type="evidence" value="ECO:0007669"/>
    <property type="project" value="UniProtKB-KW"/>
</dbReference>
<dbReference type="PANTHER" id="PTHR47816">
    <property type="entry name" value="RIBOSOMAL RNA SMALL SUBUNIT METHYLTRANSFERASE C"/>
    <property type="match status" value="1"/>
</dbReference>
<evidence type="ECO:0000313" key="8">
    <source>
        <dbReference type="EMBL" id="MFC3678891.1"/>
    </source>
</evidence>
<dbReference type="InterPro" id="IPR029063">
    <property type="entry name" value="SAM-dependent_MTases_sf"/>
</dbReference>
<evidence type="ECO:0000259" key="6">
    <source>
        <dbReference type="Pfam" id="PF05175"/>
    </source>
</evidence>
<dbReference type="CDD" id="cd02440">
    <property type="entry name" value="AdoMet_MTases"/>
    <property type="match status" value="1"/>
</dbReference>
<evidence type="ECO:0000256" key="5">
    <source>
        <dbReference type="ARBA" id="ARBA00022691"/>
    </source>
</evidence>
<sequence>MSQAVYELLLRQPELLQQALILGNGKDLPANWVQQLQQHNSRIITWDWQTFLQYQALNDEQKQFALPQQLQSADWQPQRVILLWPKAKQLATSLVQLIGSQFSECYAVAANDAGGKSIGKACAAWCEHSEKTDSARRCSLWHLQLKSQPPHNWLTQAESFSHQQHSYLTLPGVFSHGKLDTGTRVLLEYLPAPASGRLLDLGCGSGVIGLSLKQQQPQLDVTLADVDAFALRSAELNSLRLGLQTHVQASDGLHDIDGRFDFIISNPPFHQGKDTDYRFAETLFRQARNHLVSDGQLWIVANRHLAYEEWAQHHFQQCEMLAQQDGFKIICLSQPR</sequence>
<keyword evidence="2" id="KW-0698">rRNA processing</keyword>
<dbReference type="SUPFAM" id="SSF53335">
    <property type="entry name" value="S-adenosyl-L-methionine-dependent methyltransferases"/>
    <property type="match status" value="1"/>
</dbReference>
<feature type="domain" description="Methyltransferase small" evidence="6">
    <location>
        <begin position="168"/>
        <end position="330"/>
    </location>
</feature>